<feature type="compositionally biased region" description="Polar residues" evidence="5">
    <location>
        <begin position="1"/>
        <end position="18"/>
    </location>
</feature>
<dbReference type="PROSITE" id="PS00028">
    <property type="entry name" value="ZINC_FINGER_C2H2_1"/>
    <property type="match status" value="2"/>
</dbReference>
<dbReference type="SUPFAM" id="SSF57667">
    <property type="entry name" value="beta-beta-alpha zinc fingers"/>
    <property type="match status" value="2"/>
</dbReference>
<feature type="domain" description="C2H2-type" evidence="6">
    <location>
        <begin position="256"/>
        <end position="283"/>
    </location>
</feature>
<feature type="compositionally biased region" description="Polar residues" evidence="5">
    <location>
        <begin position="199"/>
        <end position="220"/>
    </location>
</feature>
<dbReference type="Gene3D" id="3.30.160.60">
    <property type="entry name" value="Classic Zinc Finger"/>
    <property type="match status" value="2"/>
</dbReference>
<dbReference type="Pfam" id="PF00096">
    <property type="entry name" value="zf-C2H2"/>
    <property type="match status" value="3"/>
</dbReference>
<evidence type="ECO:0000256" key="4">
    <source>
        <dbReference type="PROSITE-ProRule" id="PRU00042"/>
    </source>
</evidence>
<protein>
    <recommendedName>
        <fullName evidence="6">C2H2-type domain-containing protein</fullName>
    </recommendedName>
</protein>
<evidence type="ECO:0000256" key="3">
    <source>
        <dbReference type="ARBA" id="ARBA00022833"/>
    </source>
</evidence>
<dbReference type="InterPro" id="IPR036236">
    <property type="entry name" value="Znf_C2H2_sf"/>
</dbReference>
<dbReference type="AlphaFoldDB" id="A0A9W7XYZ5"/>
<accession>A0A9W7XYZ5</accession>
<dbReference type="PROSITE" id="PS50157">
    <property type="entry name" value="ZINC_FINGER_C2H2_2"/>
    <property type="match status" value="3"/>
</dbReference>
<gene>
    <name evidence="7" type="ORF">LPJ53_004471</name>
</gene>
<reference evidence="7" key="1">
    <citation type="submission" date="2022-07" db="EMBL/GenBank/DDBJ databases">
        <title>Phylogenomic reconstructions and comparative analyses of Kickxellomycotina fungi.</title>
        <authorList>
            <person name="Reynolds N.K."/>
            <person name="Stajich J.E."/>
            <person name="Barry K."/>
            <person name="Grigoriev I.V."/>
            <person name="Crous P."/>
            <person name="Smith M.E."/>
        </authorList>
    </citation>
    <scope>NUCLEOTIDE SEQUENCE</scope>
    <source>
        <strain evidence="7">NBRC 32514</strain>
    </source>
</reference>
<keyword evidence="8" id="KW-1185">Reference proteome</keyword>
<feature type="domain" description="C2H2-type" evidence="6">
    <location>
        <begin position="288"/>
        <end position="315"/>
    </location>
</feature>
<sequence length="344" mass="37738">MPNTSLPGFSQTPSTQVLSPMMEDPLPGFSHPAQVFRTPENRMLPDISAQVTPVLALFDDADAIGGMRVLSPRTQTAQAGLSLLAASATYAQSSSSNMLGVSNAPLSAGAASVVSMGGSRSPLVDDRGMMVVETPFLNARGENATLMSQPQNSLTNHFSPPMVDRMSLQQQQQPLMNGMGQSMTTGRLVRNRSLLRQSSGLTSATHGSVDSQASDATSITIDDEEMHSSGEMSGSKRRRTDGEGKTRHKRDQERRFDCDVCHRSFARQYNLKTHRLTHFPNAQASRPFKCAFCPKAFTRKHDLQRHSVLHERKDKHTCVTCNRGFPRKDALKKHIETENCCPPV</sequence>
<keyword evidence="2 4" id="KW-0863">Zinc-finger</keyword>
<feature type="domain" description="C2H2-type" evidence="6">
    <location>
        <begin position="316"/>
        <end position="343"/>
    </location>
</feature>
<dbReference type="EMBL" id="JANBOJ010000211">
    <property type="protein sequence ID" value="KAJ1720947.1"/>
    <property type="molecule type" value="Genomic_DNA"/>
</dbReference>
<dbReference type="GO" id="GO:0008270">
    <property type="term" value="F:zinc ion binding"/>
    <property type="evidence" value="ECO:0007669"/>
    <property type="project" value="UniProtKB-KW"/>
</dbReference>
<organism evidence="7 8">
    <name type="scientific">Coemansia erecta</name>
    <dbReference type="NCBI Taxonomy" id="147472"/>
    <lineage>
        <taxon>Eukaryota</taxon>
        <taxon>Fungi</taxon>
        <taxon>Fungi incertae sedis</taxon>
        <taxon>Zoopagomycota</taxon>
        <taxon>Kickxellomycotina</taxon>
        <taxon>Kickxellomycetes</taxon>
        <taxon>Kickxellales</taxon>
        <taxon>Kickxellaceae</taxon>
        <taxon>Coemansia</taxon>
    </lineage>
</organism>
<keyword evidence="3" id="KW-0862">Zinc</keyword>
<comment type="caution">
    <text evidence="7">The sequence shown here is derived from an EMBL/GenBank/DDBJ whole genome shotgun (WGS) entry which is preliminary data.</text>
</comment>
<evidence type="ECO:0000256" key="2">
    <source>
        <dbReference type="ARBA" id="ARBA00022771"/>
    </source>
</evidence>
<dbReference type="GO" id="GO:0000981">
    <property type="term" value="F:DNA-binding transcription factor activity, RNA polymerase II-specific"/>
    <property type="evidence" value="ECO:0007669"/>
    <property type="project" value="TreeGrafter"/>
</dbReference>
<evidence type="ECO:0000313" key="7">
    <source>
        <dbReference type="EMBL" id="KAJ1720947.1"/>
    </source>
</evidence>
<name>A0A9W7XYZ5_9FUNG</name>
<dbReference type="OrthoDB" id="8922241at2759"/>
<dbReference type="Proteomes" id="UP001149813">
    <property type="component" value="Unassembled WGS sequence"/>
</dbReference>
<feature type="region of interest" description="Disordered" evidence="5">
    <location>
        <begin position="1"/>
        <end position="24"/>
    </location>
</feature>
<dbReference type="GO" id="GO:0000978">
    <property type="term" value="F:RNA polymerase II cis-regulatory region sequence-specific DNA binding"/>
    <property type="evidence" value="ECO:0007669"/>
    <property type="project" value="TreeGrafter"/>
</dbReference>
<dbReference type="InterPro" id="IPR013087">
    <property type="entry name" value="Znf_C2H2_type"/>
</dbReference>
<feature type="region of interest" description="Disordered" evidence="5">
    <location>
        <begin position="199"/>
        <end position="252"/>
    </location>
</feature>
<dbReference type="PANTHER" id="PTHR23235">
    <property type="entry name" value="KRUEPPEL-LIKE TRANSCRIPTION FACTOR"/>
    <property type="match status" value="1"/>
</dbReference>
<keyword evidence="1" id="KW-0479">Metal-binding</keyword>
<dbReference type="FunFam" id="3.30.160.60:FF:000086">
    <property type="entry name" value="transcription factor E4F1 isoform X1"/>
    <property type="match status" value="1"/>
</dbReference>
<proteinExistence type="predicted"/>
<evidence type="ECO:0000313" key="8">
    <source>
        <dbReference type="Proteomes" id="UP001149813"/>
    </source>
</evidence>
<evidence type="ECO:0000256" key="1">
    <source>
        <dbReference type="ARBA" id="ARBA00022723"/>
    </source>
</evidence>
<feature type="compositionally biased region" description="Basic and acidic residues" evidence="5">
    <location>
        <begin position="240"/>
        <end position="252"/>
    </location>
</feature>
<dbReference type="PANTHER" id="PTHR23235:SF120">
    <property type="entry name" value="KRUPPEL-LIKE FACTOR 15"/>
    <property type="match status" value="1"/>
</dbReference>
<evidence type="ECO:0000259" key="6">
    <source>
        <dbReference type="PROSITE" id="PS50157"/>
    </source>
</evidence>
<evidence type="ECO:0000256" key="5">
    <source>
        <dbReference type="SAM" id="MobiDB-lite"/>
    </source>
</evidence>
<dbReference type="SMART" id="SM00355">
    <property type="entry name" value="ZnF_C2H2"/>
    <property type="match status" value="3"/>
</dbReference>